<comment type="catalytic activity">
    <reaction evidence="2">
        <text>2 a mycocerosyl-[mycocerosic acid synthase] + a phenolphthiocerol = a dimycocerosyl phenolphthiocerol + 2 holo-[mycocerosic acid synthase].</text>
        <dbReference type="EC" id="2.3.1.282"/>
    </reaction>
</comment>
<dbReference type="InterPro" id="IPR031641">
    <property type="entry name" value="PapA_C"/>
</dbReference>
<evidence type="ECO:0000313" key="14">
    <source>
        <dbReference type="Proteomes" id="UP000608522"/>
    </source>
</evidence>
<dbReference type="Gene3D" id="3.30.559.30">
    <property type="entry name" value="Nonribosomal peptide synthetase, condensation domain"/>
    <property type="match status" value="1"/>
</dbReference>
<keyword evidence="8" id="KW-0012">Acyltransferase</keyword>
<dbReference type="Pfam" id="PF16911">
    <property type="entry name" value="PapA_C"/>
    <property type="match status" value="1"/>
</dbReference>
<keyword evidence="14" id="KW-1185">Reference proteome</keyword>
<accession>A0ABQ3TM02</accession>
<evidence type="ECO:0000256" key="11">
    <source>
        <dbReference type="ARBA" id="ARBA00033407"/>
    </source>
</evidence>
<comment type="similarity">
    <text evidence="4">Belongs to the acyltransferase PapA5 family.</text>
</comment>
<dbReference type="SUPFAM" id="SSF52777">
    <property type="entry name" value="CoA-dependent acyltransferases"/>
    <property type="match status" value="2"/>
</dbReference>
<feature type="domain" description="Phthiocerol/phthiodiolone dimycocerosyl transferase C-terminal" evidence="12">
    <location>
        <begin position="260"/>
        <end position="416"/>
    </location>
</feature>
<evidence type="ECO:0000256" key="4">
    <source>
        <dbReference type="ARBA" id="ARBA00006558"/>
    </source>
</evidence>
<evidence type="ECO:0000256" key="10">
    <source>
        <dbReference type="ARBA" id="ARBA00032317"/>
    </source>
</evidence>
<comment type="caution">
    <text evidence="13">The sequence shown here is derived from an EMBL/GenBank/DDBJ whole genome shotgun (WGS) entry which is preliminary data.</text>
</comment>
<keyword evidence="7" id="KW-0808">Transferase</keyword>
<dbReference type="InterPro" id="IPR023213">
    <property type="entry name" value="CAT-like_dom_sf"/>
</dbReference>
<evidence type="ECO:0000259" key="12">
    <source>
        <dbReference type="Pfam" id="PF16911"/>
    </source>
</evidence>
<protein>
    <recommendedName>
        <fullName evidence="6">Phthiocerol/phthiodiolone dimycocerosyl transferase</fullName>
        <ecNumber evidence="5">2.3.1.282</ecNumber>
    </recommendedName>
    <alternativeName>
        <fullName evidence="11">Acyltransferase PapA5</fullName>
    </alternativeName>
    <alternativeName>
        <fullName evidence="9">Phthiocerol/phthiodiolone O-acyltransferase</fullName>
    </alternativeName>
    <alternativeName>
        <fullName evidence="10">Polyketide synthase-associated protein A5</fullName>
    </alternativeName>
</protein>
<dbReference type="RefSeq" id="WP_202202545.1">
    <property type="nucleotide sequence ID" value="NZ_BAAATO010000085.1"/>
</dbReference>
<name>A0ABQ3TM02_9ACTN</name>
<dbReference type="InterPro" id="IPR052058">
    <property type="entry name" value="Alcohol_O-acetyltransferase"/>
</dbReference>
<evidence type="ECO:0000256" key="6">
    <source>
        <dbReference type="ARBA" id="ARBA00013449"/>
    </source>
</evidence>
<evidence type="ECO:0000256" key="3">
    <source>
        <dbReference type="ARBA" id="ARBA00001907"/>
    </source>
</evidence>
<organism evidence="13 14">
    <name type="scientific">Streptomyces spororaveus</name>
    <dbReference type="NCBI Taxonomy" id="284039"/>
    <lineage>
        <taxon>Bacteria</taxon>
        <taxon>Bacillati</taxon>
        <taxon>Actinomycetota</taxon>
        <taxon>Actinomycetes</taxon>
        <taxon>Kitasatosporales</taxon>
        <taxon>Streptomycetaceae</taxon>
        <taxon>Streptomyces</taxon>
    </lineage>
</organism>
<dbReference type="Proteomes" id="UP000608522">
    <property type="component" value="Unassembled WGS sequence"/>
</dbReference>
<evidence type="ECO:0000256" key="7">
    <source>
        <dbReference type="ARBA" id="ARBA00022679"/>
    </source>
</evidence>
<comment type="catalytic activity">
    <reaction evidence="3">
        <text>2 a mycocerosyl-[mycocerosic acid synthase] + a phthiodiolone = a dimycocerosyl phthiodiolone + 2 holo-[mycocerosic acid synthase].</text>
        <dbReference type="EC" id="2.3.1.282"/>
    </reaction>
</comment>
<proteinExistence type="inferred from homology"/>
<reference evidence="14" key="1">
    <citation type="submission" date="2023-07" db="EMBL/GenBank/DDBJ databases">
        <title>Whole genome shotgun sequence of Streptomyces spororaveus NBRC 15456.</title>
        <authorList>
            <person name="Komaki H."/>
            <person name="Tamura T."/>
        </authorList>
    </citation>
    <scope>NUCLEOTIDE SEQUENCE [LARGE SCALE GENOMIC DNA]</scope>
    <source>
        <strain evidence="14">NBRC 15456</strain>
    </source>
</reference>
<dbReference type="EMBL" id="BNED01000005">
    <property type="protein sequence ID" value="GHI81398.1"/>
    <property type="molecule type" value="Genomic_DNA"/>
</dbReference>
<evidence type="ECO:0000256" key="8">
    <source>
        <dbReference type="ARBA" id="ARBA00023315"/>
    </source>
</evidence>
<evidence type="ECO:0000256" key="1">
    <source>
        <dbReference type="ARBA" id="ARBA00000026"/>
    </source>
</evidence>
<sequence length="470" mass="50711">MSQWNATAGAAGAEEADRPLSPLERWYWICDQISPLCVLSHARLHGPFDAELAARALAALQRRHPLLRASIAADAQGRNPRFRPAPGREIPLRTVTVSAESGDAGERWHSEANTYELVTAVNWRTGPLARALIVTRPGTGGGPDVHDLVLTLPHCIADGTTALTLLRQWIELAAEIASYEDGSGAGQGAPEVRSVRMLPAPEQLLPASHRGLAGVRKIVAQQIADQGVAKRVRPRRFEPTLRVPFEERVTQLLPRSLPADQLAELVEACKREQTTVHGALAAALATAVAQDAGDRPGPLTIGSPMTFRDELVPPVREDEIGSYVATVPTVVDYRPGASLWPMARSISRDLARARRRGAPLTSVATLRPVAPKSVARSERFLRFMEDKGPITLCISNIGRYDFPDTVGPWQVSSAEFIAGLSVNAYYAAAINTSHGRLAWNVTHVEGAVSAERAERLADASLETILTAAKS</sequence>
<dbReference type="Gene3D" id="3.30.559.10">
    <property type="entry name" value="Chloramphenicol acetyltransferase-like domain"/>
    <property type="match status" value="1"/>
</dbReference>
<dbReference type="EC" id="2.3.1.282" evidence="5"/>
<evidence type="ECO:0000313" key="13">
    <source>
        <dbReference type="EMBL" id="GHI81398.1"/>
    </source>
</evidence>
<dbReference type="PANTHER" id="PTHR28037:SF1">
    <property type="entry name" value="ALCOHOL O-ACETYLTRANSFERASE 1-RELATED"/>
    <property type="match status" value="1"/>
</dbReference>
<dbReference type="PANTHER" id="PTHR28037">
    <property type="entry name" value="ALCOHOL O-ACETYLTRANSFERASE 1-RELATED"/>
    <property type="match status" value="1"/>
</dbReference>
<evidence type="ECO:0000256" key="9">
    <source>
        <dbReference type="ARBA" id="ARBA00030465"/>
    </source>
</evidence>
<comment type="catalytic activity">
    <reaction evidence="1">
        <text>2 a mycocerosyl-[mycocerosic acid synthase] + a phthiocerol = a dimycocerosyl phthiocerol + 2 holo-[mycocerosic acid synthase].</text>
        <dbReference type="EC" id="2.3.1.282"/>
    </reaction>
</comment>
<gene>
    <name evidence="13" type="ORF">Sspor_69590</name>
</gene>
<evidence type="ECO:0000256" key="5">
    <source>
        <dbReference type="ARBA" id="ARBA00012866"/>
    </source>
</evidence>
<evidence type="ECO:0000256" key="2">
    <source>
        <dbReference type="ARBA" id="ARBA00000625"/>
    </source>
</evidence>